<proteinExistence type="predicted"/>
<protein>
    <submittedName>
        <fullName evidence="1">Uncharacterized protein</fullName>
    </submittedName>
</protein>
<gene>
    <name evidence="1" type="ORF">XF6B_74500</name>
</gene>
<dbReference type="AlphaFoldDB" id="A0A810AYF9"/>
<organism evidence="1">
    <name type="scientific">Bradyrhizobium diazoefficiens</name>
    <dbReference type="NCBI Taxonomy" id="1355477"/>
    <lineage>
        <taxon>Bacteria</taxon>
        <taxon>Pseudomonadati</taxon>
        <taxon>Pseudomonadota</taxon>
        <taxon>Alphaproteobacteria</taxon>
        <taxon>Hyphomicrobiales</taxon>
        <taxon>Nitrobacteraceae</taxon>
        <taxon>Bradyrhizobium</taxon>
    </lineage>
</organism>
<accession>A0A810AYF9</accession>
<reference evidence="1" key="1">
    <citation type="submission" date="2020-05" db="EMBL/GenBank/DDBJ databases">
        <title>Complete genome sequence of Bradyrhizobium diazoefficiens XF6 isolated from soybean nodule.</title>
        <authorList>
            <person name="Noda R."/>
            <person name="Kakizaki K."/>
            <person name="Minamisawa K."/>
        </authorList>
    </citation>
    <scope>NUCLEOTIDE SEQUENCE</scope>
    <source>
        <strain evidence="1">XF6</strain>
    </source>
</reference>
<name>A0A810AYF9_9BRAD</name>
<evidence type="ECO:0000313" key="1">
    <source>
        <dbReference type="EMBL" id="BCE68651.1"/>
    </source>
</evidence>
<sequence length="73" mass="7718">MDDVGFHEGDGDVAVGVCGPEIFQADRGAVETELVAAGKHFARNPAGSERKEIVVPVFDALNAEEVLPGVRVR</sequence>
<dbReference type="EMBL" id="AP023096">
    <property type="protein sequence ID" value="BCE68651.1"/>
    <property type="molecule type" value="Genomic_DNA"/>
</dbReference>